<gene>
    <name evidence="3" type="ORF">HF577_36020</name>
</gene>
<name>A0ABX1RQ27_9PSEU</name>
<keyword evidence="4" id="KW-1185">Reference proteome</keyword>
<dbReference type="InterPro" id="IPR002881">
    <property type="entry name" value="DUF58"/>
</dbReference>
<sequence>MSERAGRFSGLTTRGRCLLAGGLATAASAVALNERDLLRVGVFVALLPLLALFLAARARRRVHVERELTPARVPVGSPVTVGLRLQGGPLLGALRLADTAPDAAGPQADAPPRFTVHRLSSRGSALLTYPLRPVLRGVHRVGPLTGTAGDPLGLAEFERELAPADRLLVLPLVVPLRGLPPAIGAGEGTPGAALAHQGQGASDVLIRPYRQGDELRRVHWKSTARHDELMVRLEERPWRGGMSVLLDRRDVAHRGRGADSSLEFAVSLTASICTHLLARGEPLELLTEDGVVVSGPGTGSGPEPLLDALAALRPSARPDLGGPELRSGTDVLAVLGALAPGQVEALLGRRTGGGNAVLLDTSTWDPALRGRRGGDGDTAANADALRRAGWHVTVAVAGSTPDRVWNDLVAGAAPAALRPGSS</sequence>
<accession>A0ABX1RQ27</accession>
<dbReference type="Proteomes" id="UP001296706">
    <property type="component" value="Unassembled WGS sequence"/>
</dbReference>
<evidence type="ECO:0000256" key="1">
    <source>
        <dbReference type="SAM" id="Phobius"/>
    </source>
</evidence>
<feature type="domain" description="DUF58" evidence="2">
    <location>
        <begin position="206"/>
        <end position="330"/>
    </location>
</feature>
<protein>
    <submittedName>
        <fullName evidence="3">DUF58 domain-containing protein</fullName>
    </submittedName>
</protein>
<dbReference type="RefSeq" id="WP_169400477.1">
    <property type="nucleotide sequence ID" value="NZ_BAAAJH010000002.1"/>
</dbReference>
<dbReference type="PANTHER" id="PTHR34351:SF1">
    <property type="entry name" value="SLR1927 PROTEIN"/>
    <property type="match status" value="1"/>
</dbReference>
<dbReference type="EMBL" id="JAAXKY010000242">
    <property type="protein sequence ID" value="NMH82483.1"/>
    <property type="molecule type" value="Genomic_DNA"/>
</dbReference>
<dbReference type="Pfam" id="PF01882">
    <property type="entry name" value="DUF58"/>
    <property type="match status" value="1"/>
</dbReference>
<evidence type="ECO:0000313" key="4">
    <source>
        <dbReference type="Proteomes" id="UP001296706"/>
    </source>
</evidence>
<keyword evidence="1" id="KW-0472">Membrane</keyword>
<keyword evidence="1" id="KW-1133">Transmembrane helix</keyword>
<feature type="transmembrane region" description="Helical" evidence="1">
    <location>
        <begin position="39"/>
        <end position="56"/>
    </location>
</feature>
<organism evidence="3 4">
    <name type="scientific">Pseudonocardia xinjiangensis</name>
    <dbReference type="NCBI Taxonomy" id="75289"/>
    <lineage>
        <taxon>Bacteria</taxon>
        <taxon>Bacillati</taxon>
        <taxon>Actinomycetota</taxon>
        <taxon>Actinomycetes</taxon>
        <taxon>Pseudonocardiales</taxon>
        <taxon>Pseudonocardiaceae</taxon>
        <taxon>Pseudonocardia</taxon>
    </lineage>
</organism>
<dbReference type="PANTHER" id="PTHR34351">
    <property type="entry name" value="SLR1927 PROTEIN-RELATED"/>
    <property type="match status" value="1"/>
</dbReference>
<evidence type="ECO:0000259" key="2">
    <source>
        <dbReference type="Pfam" id="PF01882"/>
    </source>
</evidence>
<comment type="caution">
    <text evidence="3">The sequence shown here is derived from an EMBL/GenBank/DDBJ whole genome shotgun (WGS) entry which is preliminary data.</text>
</comment>
<keyword evidence="1" id="KW-0812">Transmembrane</keyword>
<reference evidence="3 4" key="1">
    <citation type="submission" date="2020-04" db="EMBL/GenBank/DDBJ databases">
        <authorList>
            <person name="Klaysubun C."/>
            <person name="Duangmal K."/>
            <person name="Lipun K."/>
        </authorList>
    </citation>
    <scope>NUCLEOTIDE SEQUENCE [LARGE SCALE GENOMIC DNA]</scope>
    <source>
        <strain evidence="3 4">JCM 11839</strain>
    </source>
</reference>
<evidence type="ECO:0000313" key="3">
    <source>
        <dbReference type="EMBL" id="NMH82483.1"/>
    </source>
</evidence>
<proteinExistence type="predicted"/>